<dbReference type="AlphaFoldDB" id="A0A8B7SQ08"/>
<evidence type="ECO:0000313" key="4">
    <source>
        <dbReference type="RefSeq" id="XP_019514115.1"/>
    </source>
</evidence>
<name>A0A8B7SQ08_HIPAR</name>
<dbReference type="SUPFAM" id="SSF55347">
    <property type="entry name" value="Glyceraldehyde-3-phosphate dehydrogenase-like, C-terminal domain"/>
    <property type="match status" value="1"/>
</dbReference>
<sequence length="361" mass="39547">MGRKKTLQDYAAEFTDLVVKQHLIELSDSGDTSVVETLYCPACELPVRVRRDRILGHLSTGRHYRNRRLFKQHSRRAPALIVSGVIVCSPPEAASQIVMAALRAGKGVLCEGLPGLDRQTAASCFDEADRRGRPLVCGFYKRFDPAVQFLHKKVCDGHTLGRLHRVTVISSVYPAASPGLLRKSGGVFYSVAVHDVDIVSTLLGERTPDTVFTLGSALCQDVASLKDADTVVISMKFPSGAIVSLDISQHCTKSCDQRLEVHGSQGSLRLDNQKPLGISSQGPALSLVTQTQAERYQEAYRQLFRHFLRTLQGKEPPAVSREQLLGALRVATAAERSWWSRAAVDLRHEAGEAPVVKTEAP</sequence>
<evidence type="ECO:0000256" key="1">
    <source>
        <dbReference type="ARBA" id="ARBA00023002"/>
    </source>
</evidence>
<evidence type="ECO:0000259" key="2">
    <source>
        <dbReference type="Pfam" id="PF02894"/>
    </source>
</evidence>
<gene>
    <name evidence="4" type="primary">LOC109391199</name>
</gene>
<evidence type="ECO:0000313" key="3">
    <source>
        <dbReference type="Proteomes" id="UP000694851"/>
    </source>
</evidence>
<dbReference type="Gene3D" id="3.40.50.720">
    <property type="entry name" value="NAD(P)-binding Rossmann-like Domain"/>
    <property type="match status" value="1"/>
</dbReference>
<dbReference type="Proteomes" id="UP000694851">
    <property type="component" value="Unplaced"/>
</dbReference>
<dbReference type="GeneID" id="109391199"/>
<dbReference type="GO" id="GO:0006740">
    <property type="term" value="P:NADPH regeneration"/>
    <property type="evidence" value="ECO:0007669"/>
    <property type="project" value="TreeGrafter"/>
</dbReference>
<dbReference type="OrthoDB" id="64915at2759"/>
<dbReference type="PANTHER" id="PTHR42840:SF3">
    <property type="entry name" value="BINDING ROSSMANN FOLD OXIDOREDUCTASE, PUTATIVE (AFU_ORTHOLOGUE AFUA_2G10240)-RELATED"/>
    <property type="match status" value="1"/>
</dbReference>
<dbReference type="RefSeq" id="XP_019514115.1">
    <property type="nucleotide sequence ID" value="XM_019658570.1"/>
</dbReference>
<dbReference type="InterPro" id="IPR036291">
    <property type="entry name" value="NAD(P)-bd_dom_sf"/>
</dbReference>
<dbReference type="GO" id="GO:0005737">
    <property type="term" value="C:cytoplasm"/>
    <property type="evidence" value="ECO:0007669"/>
    <property type="project" value="TreeGrafter"/>
</dbReference>
<dbReference type="GO" id="GO:0016491">
    <property type="term" value="F:oxidoreductase activity"/>
    <property type="evidence" value="ECO:0007669"/>
    <property type="project" value="UniProtKB-KW"/>
</dbReference>
<dbReference type="SUPFAM" id="SSF51735">
    <property type="entry name" value="NAD(P)-binding Rossmann-fold domains"/>
    <property type="match status" value="1"/>
</dbReference>
<dbReference type="InterPro" id="IPR004104">
    <property type="entry name" value="Gfo/Idh/MocA-like_OxRdtase_C"/>
</dbReference>
<protein>
    <submittedName>
        <fullName evidence="4">Uncharacterized protein LOC109391199 isoform X2</fullName>
    </submittedName>
</protein>
<reference evidence="4" key="1">
    <citation type="submission" date="2025-08" db="UniProtKB">
        <authorList>
            <consortium name="RefSeq"/>
        </authorList>
    </citation>
    <scope>IDENTIFICATION</scope>
    <source>
        <tissue evidence="4">Muscle</tissue>
    </source>
</reference>
<organism evidence="3 4">
    <name type="scientific">Hipposideros armiger</name>
    <name type="common">Great Himalayan leaf-nosed bat</name>
    <dbReference type="NCBI Taxonomy" id="186990"/>
    <lineage>
        <taxon>Eukaryota</taxon>
        <taxon>Metazoa</taxon>
        <taxon>Chordata</taxon>
        <taxon>Craniata</taxon>
        <taxon>Vertebrata</taxon>
        <taxon>Euteleostomi</taxon>
        <taxon>Mammalia</taxon>
        <taxon>Eutheria</taxon>
        <taxon>Laurasiatheria</taxon>
        <taxon>Chiroptera</taxon>
        <taxon>Yinpterochiroptera</taxon>
        <taxon>Rhinolophoidea</taxon>
        <taxon>Hipposideridae</taxon>
        <taxon>Hipposideros</taxon>
    </lineage>
</organism>
<dbReference type="PANTHER" id="PTHR42840">
    <property type="entry name" value="NAD(P)-BINDING ROSSMANN-FOLD SUPERFAMILY PROTEIN-RELATED"/>
    <property type="match status" value="1"/>
</dbReference>
<dbReference type="Gene3D" id="3.30.360.10">
    <property type="entry name" value="Dihydrodipicolinate Reductase, domain 2"/>
    <property type="match status" value="1"/>
</dbReference>
<dbReference type="Pfam" id="PF02894">
    <property type="entry name" value="GFO_IDH_MocA_C"/>
    <property type="match status" value="1"/>
</dbReference>
<proteinExistence type="predicted"/>
<keyword evidence="3" id="KW-1185">Reference proteome</keyword>
<feature type="domain" description="Gfo/Idh/MocA-like oxidoreductase C-terminal" evidence="2">
    <location>
        <begin position="158"/>
        <end position="341"/>
    </location>
</feature>
<accession>A0A8B7SQ08</accession>
<keyword evidence="1" id="KW-0560">Oxidoreductase</keyword>